<feature type="domain" description="DUF1559" evidence="2">
    <location>
        <begin position="36"/>
        <end position="298"/>
    </location>
</feature>
<gene>
    <name evidence="3" type="ordered locus">Plabr_1229</name>
</gene>
<dbReference type="Gene3D" id="3.30.700.10">
    <property type="entry name" value="Glycoprotein, Type 4 Pilin"/>
    <property type="match status" value="1"/>
</dbReference>
<dbReference type="PANTHER" id="PTHR30093:SF2">
    <property type="entry name" value="TYPE II SECRETION SYSTEM PROTEIN H"/>
    <property type="match status" value="1"/>
</dbReference>
<dbReference type="InterPro" id="IPR045584">
    <property type="entry name" value="Pilin-like"/>
</dbReference>
<dbReference type="InterPro" id="IPR011453">
    <property type="entry name" value="DUF1559"/>
</dbReference>
<dbReference type="Pfam" id="PF07963">
    <property type="entry name" value="N_methyl"/>
    <property type="match status" value="1"/>
</dbReference>
<protein>
    <recommendedName>
        <fullName evidence="2">DUF1559 domain-containing protein</fullName>
    </recommendedName>
</protein>
<sequence>MLQTTRNKRLAFTLIELLVVIAIIAILVALLLPAVQQAREAARRSSCKNNLKQIGLALHNYHDVHKVFPPLFVIPTDPRATNPASIYTDALNSNGTHSNGANPAWSWSAYLLPFVEQANLYDQGEIGQGSLILEHRDVFRTPLSVYMCPSDPGDVLDNDTNWRRLTNQDYWAAKSNYVAANDHEGRTIDSNATGAFYQNSNTKMRDIKDGTSNTIAVGERMYHPENTGVSAAVWAGMISTRSGSGHGGFERETAGTGRLHINELNDWDFASSFSSNHDGGAQFLMFDGSVRFLSENIDHIKGGATPDSTYEYLLAIRDGEVVGEF</sequence>
<evidence type="ECO:0000313" key="3">
    <source>
        <dbReference type="EMBL" id="ADY58842.1"/>
    </source>
</evidence>
<dbReference type="NCBIfam" id="TIGR02532">
    <property type="entry name" value="IV_pilin_GFxxxE"/>
    <property type="match status" value="1"/>
</dbReference>
<feature type="transmembrane region" description="Helical" evidence="1">
    <location>
        <begin position="12"/>
        <end position="35"/>
    </location>
</feature>
<dbReference type="PANTHER" id="PTHR30093">
    <property type="entry name" value="GENERAL SECRETION PATHWAY PROTEIN G"/>
    <property type="match status" value="1"/>
</dbReference>
<keyword evidence="1" id="KW-0472">Membrane</keyword>
<dbReference type="eggNOG" id="COG2165">
    <property type="taxonomic scope" value="Bacteria"/>
</dbReference>
<dbReference type="Pfam" id="PF07596">
    <property type="entry name" value="SBP_bac_10"/>
    <property type="match status" value="1"/>
</dbReference>
<evidence type="ECO:0000256" key="1">
    <source>
        <dbReference type="SAM" id="Phobius"/>
    </source>
</evidence>
<evidence type="ECO:0000313" key="4">
    <source>
        <dbReference type="Proteomes" id="UP000006860"/>
    </source>
</evidence>
<dbReference type="STRING" id="756272.Plabr_1229"/>
<proteinExistence type="predicted"/>
<organism evidence="3 4">
    <name type="scientific">Rubinisphaera brasiliensis (strain ATCC 49424 / DSM 5305 / JCM 21570 / IAM 15109 / NBRC 103401 / IFAM 1448)</name>
    <name type="common">Planctomyces brasiliensis</name>
    <dbReference type="NCBI Taxonomy" id="756272"/>
    <lineage>
        <taxon>Bacteria</taxon>
        <taxon>Pseudomonadati</taxon>
        <taxon>Planctomycetota</taxon>
        <taxon>Planctomycetia</taxon>
        <taxon>Planctomycetales</taxon>
        <taxon>Planctomycetaceae</taxon>
        <taxon>Rubinisphaera</taxon>
    </lineage>
</organism>
<dbReference type="NCBIfam" id="TIGR04294">
    <property type="entry name" value="pre_pil_HX9DG"/>
    <property type="match status" value="1"/>
</dbReference>
<dbReference type="KEGG" id="pbs:Plabr_1229"/>
<dbReference type="EMBL" id="CP002546">
    <property type="protein sequence ID" value="ADY58842.1"/>
    <property type="molecule type" value="Genomic_DNA"/>
</dbReference>
<accession>F0SMM3</accession>
<dbReference type="RefSeq" id="WP_013627575.1">
    <property type="nucleotide sequence ID" value="NC_015174.1"/>
</dbReference>
<dbReference type="InterPro" id="IPR012902">
    <property type="entry name" value="N_methyl_site"/>
</dbReference>
<name>F0SMM3_RUBBR</name>
<dbReference type="SUPFAM" id="SSF54523">
    <property type="entry name" value="Pili subunits"/>
    <property type="match status" value="1"/>
</dbReference>
<reference evidence="4" key="1">
    <citation type="submission" date="2011-02" db="EMBL/GenBank/DDBJ databases">
        <title>The complete genome of Planctomyces brasiliensis DSM 5305.</title>
        <authorList>
            <person name="Lucas S."/>
            <person name="Copeland A."/>
            <person name="Lapidus A."/>
            <person name="Bruce D."/>
            <person name="Goodwin L."/>
            <person name="Pitluck S."/>
            <person name="Kyrpides N."/>
            <person name="Mavromatis K."/>
            <person name="Pagani I."/>
            <person name="Ivanova N."/>
            <person name="Ovchinnikova G."/>
            <person name="Lu M."/>
            <person name="Detter J.C."/>
            <person name="Han C."/>
            <person name="Land M."/>
            <person name="Hauser L."/>
            <person name="Markowitz V."/>
            <person name="Cheng J.-F."/>
            <person name="Hugenholtz P."/>
            <person name="Woyke T."/>
            <person name="Wu D."/>
            <person name="Tindall B."/>
            <person name="Pomrenke H.G."/>
            <person name="Brambilla E."/>
            <person name="Klenk H.-P."/>
            <person name="Eisen J.A."/>
        </authorList>
    </citation>
    <scope>NUCLEOTIDE SEQUENCE [LARGE SCALE GENOMIC DNA]</scope>
    <source>
        <strain evidence="4">ATCC 49424 / DSM 5305 / JCM 21570 / NBRC 103401 / IFAM 1448</strain>
    </source>
</reference>
<dbReference type="HOGENOM" id="CLU_041661_0_0_0"/>
<dbReference type="OrthoDB" id="209833at2"/>
<keyword evidence="1" id="KW-0812">Transmembrane</keyword>
<keyword evidence="4" id="KW-1185">Reference proteome</keyword>
<keyword evidence="1" id="KW-1133">Transmembrane helix</keyword>
<evidence type="ECO:0000259" key="2">
    <source>
        <dbReference type="Pfam" id="PF07596"/>
    </source>
</evidence>
<dbReference type="AlphaFoldDB" id="F0SMM3"/>
<dbReference type="Proteomes" id="UP000006860">
    <property type="component" value="Chromosome"/>
</dbReference>
<dbReference type="InterPro" id="IPR027558">
    <property type="entry name" value="Pre_pil_HX9DG_C"/>
</dbReference>